<dbReference type="PANTHER" id="PTHR11006:SF60">
    <property type="entry name" value="PROTEIN ARGININE N-METHYLTRANSFERASE 9"/>
    <property type="match status" value="1"/>
</dbReference>
<feature type="non-terminal residue" evidence="2">
    <location>
        <position position="1"/>
    </location>
</feature>
<organism evidence="2 3">
    <name type="scientific">Artemia franciscana</name>
    <name type="common">Brine shrimp</name>
    <name type="synonym">Artemia sanfranciscana</name>
    <dbReference type="NCBI Taxonomy" id="6661"/>
    <lineage>
        <taxon>Eukaryota</taxon>
        <taxon>Metazoa</taxon>
        <taxon>Ecdysozoa</taxon>
        <taxon>Arthropoda</taxon>
        <taxon>Crustacea</taxon>
        <taxon>Branchiopoda</taxon>
        <taxon>Anostraca</taxon>
        <taxon>Artemiidae</taxon>
        <taxon>Artemia</taxon>
    </lineage>
</organism>
<dbReference type="GO" id="GO:0005634">
    <property type="term" value="C:nucleus"/>
    <property type="evidence" value="ECO:0007669"/>
    <property type="project" value="TreeGrafter"/>
</dbReference>
<proteinExistence type="predicted"/>
<dbReference type="InterPro" id="IPR029063">
    <property type="entry name" value="SAM-dependent_MTases_sf"/>
</dbReference>
<feature type="non-terminal residue" evidence="2">
    <location>
        <position position="182"/>
    </location>
</feature>
<evidence type="ECO:0000313" key="2">
    <source>
        <dbReference type="EMBL" id="KAK2726339.1"/>
    </source>
</evidence>
<dbReference type="GO" id="GO:0042054">
    <property type="term" value="F:histone methyltransferase activity"/>
    <property type="evidence" value="ECO:0007669"/>
    <property type="project" value="TreeGrafter"/>
</dbReference>
<dbReference type="Proteomes" id="UP001187531">
    <property type="component" value="Unassembled WGS sequence"/>
</dbReference>
<keyword evidence="1" id="KW-0949">S-adenosyl-L-methionine</keyword>
<dbReference type="PANTHER" id="PTHR11006">
    <property type="entry name" value="PROTEIN ARGININE N-METHYLTRANSFERASE"/>
    <property type="match status" value="1"/>
</dbReference>
<dbReference type="AlphaFoldDB" id="A0AA88IFM7"/>
<dbReference type="InterPro" id="IPR025799">
    <property type="entry name" value="Arg_MeTrfase"/>
</dbReference>
<name>A0AA88IFM7_ARTSF</name>
<dbReference type="GO" id="GO:0016274">
    <property type="term" value="F:protein-arginine N-methyltransferase activity"/>
    <property type="evidence" value="ECO:0007669"/>
    <property type="project" value="InterPro"/>
</dbReference>
<evidence type="ECO:0000313" key="3">
    <source>
        <dbReference type="Proteomes" id="UP001187531"/>
    </source>
</evidence>
<reference evidence="2" key="1">
    <citation type="submission" date="2023-07" db="EMBL/GenBank/DDBJ databases">
        <title>Chromosome-level genome assembly of Artemia franciscana.</title>
        <authorList>
            <person name="Jo E."/>
        </authorList>
    </citation>
    <scope>NUCLEOTIDE SEQUENCE</scope>
    <source>
        <tissue evidence="2">Whole body</tissue>
    </source>
</reference>
<protein>
    <submittedName>
        <fullName evidence="2">Uncharacterized protein</fullName>
    </submittedName>
</protein>
<keyword evidence="3" id="KW-1185">Reference proteome</keyword>
<evidence type="ECO:0000256" key="1">
    <source>
        <dbReference type="ARBA" id="ARBA00022691"/>
    </source>
</evidence>
<accession>A0AA88IFM7</accession>
<dbReference type="EMBL" id="JAVRJZ010000002">
    <property type="protein sequence ID" value="KAK2726339.1"/>
    <property type="molecule type" value="Genomic_DNA"/>
</dbReference>
<sequence length="182" mass="21235">KKKFQEKSDCSNIQMVFLQGVTNLIEEKKFEEALECFADNISKISYAQRSIYEEEIVILAEVVSTYCDDAYFLQVLQLYPQHPKLLFLYACILLRVGKLPFARRVTEKSLSVYPTDLRLLDLQERIRFKSVDRWHFRMLNDKVRNQCYYNAISRKISGGCKTVLDIGCGTGVLSQVQILFWP</sequence>
<comment type="caution">
    <text evidence="2">The sequence shown here is derived from an EMBL/GenBank/DDBJ whole genome shotgun (WGS) entry which is preliminary data.</text>
</comment>
<dbReference type="Gene3D" id="1.25.40.10">
    <property type="entry name" value="Tetratricopeptide repeat domain"/>
    <property type="match status" value="1"/>
</dbReference>
<gene>
    <name evidence="2" type="ORF">QYM36_000697</name>
</gene>
<dbReference type="SUPFAM" id="SSF53335">
    <property type="entry name" value="S-adenosyl-L-methionine-dependent methyltransferases"/>
    <property type="match status" value="1"/>
</dbReference>
<dbReference type="InterPro" id="IPR011990">
    <property type="entry name" value="TPR-like_helical_dom_sf"/>
</dbReference>
<dbReference type="Gene3D" id="3.40.50.150">
    <property type="entry name" value="Vaccinia Virus protein VP39"/>
    <property type="match status" value="1"/>
</dbReference>
<dbReference type="SUPFAM" id="SSF48452">
    <property type="entry name" value="TPR-like"/>
    <property type="match status" value="1"/>
</dbReference>